<dbReference type="KEGG" id="mmed:Mame_01525"/>
<reference evidence="1 2" key="1">
    <citation type="submission" date="2017-03" db="EMBL/GenBank/DDBJ databases">
        <title>Foreign affairs: Plasmid Transfer between Roseobacters and Rhizobia.</title>
        <authorList>
            <person name="Bartling P."/>
            <person name="Bunk B."/>
            <person name="Overmann J."/>
            <person name="Brinkmann H."/>
            <person name="Petersen J."/>
        </authorList>
    </citation>
    <scope>NUCLEOTIDE SEQUENCE [LARGE SCALE GENOMIC DNA]</scope>
    <source>
        <strain evidence="1 2">MACL11</strain>
    </source>
</reference>
<evidence type="ECO:0000313" key="2">
    <source>
        <dbReference type="Proteomes" id="UP000191135"/>
    </source>
</evidence>
<dbReference type="Proteomes" id="UP000191135">
    <property type="component" value="Chromosome"/>
</dbReference>
<evidence type="ECO:0000313" key="1">
    <source>
        <dbReference type="EMBL" id="AQZ50878.1"/>
    </source>
</evidence>
<dbReference type="EMBL" id="CP020330">
    <property type="protein sequence ID" value="AQZ50878.1"/>
    <property type="molecule type" value="Genomic_DNA"/>
</dbReference>
<sequence>MNGAWCVCSTFPGTRAFELRPPLEAYVSLMATQFRAAFN</sequence>
<gene>
    <name evidence="1" type="ORF">Mame_01525</name>
</gene>
<dbReference type="AlphaFoldDB" id="A0A1U9YZN6"/>
<keyword evidence="2" id="KW-1185">Reference proteome</keyword>
<protein>
    <submittedName>
        <fullName evidence="1">Uncharacterized protein</fullName>
    </submittedName>
</protein>
<organism evidence="1 2">
    <name type="scientific">Martelella mediterranea DSM 17316</name>
    <dbReference type="NCBI Taxonomy" id="1122214"/>
    <lineage>
        <taxon>Bacteria</taxon>
        <taxon>Pseudomonadati</taxon>
        <taxon>Pseudomonadota</taxon>
        <taxon>Alphaproteobacteria</taxon>
        <taxon>Hyphomicrobiales</taxon>
        <taxon>Aurantimonadaceae</taxon>
        <taxon>Martelella</taxon>
    </lineage>
</organism>
<accession>A0A1U9YZN6</accession>
<name>A0A1U9YZN6_9HYPH</name>
<proteinExistence type="predicted"/>